<evidence type="ECO:0000256" key="1">
    <source>
        <dbReference type="SAM" id="MobiDB-lite"/>
    </source>
</evidence>
<name>A0A1I7S293_BURXY</name>
<evidence type="ECO:0000313" key="2">
    <source>
        <dbReference type="Proteomes" id="UP000095284"/>
    </source>
</evidence>
<accession>A0A1I7S293</accession>
<dbReference type="WBParaSite" id="BXY_0712200.1">
    <property type="protein sequence ID" value="BXY_0712200.1"/>
    <property type="gene ID" value="BXY_0712200"/>
</dbReference>
<sequence>MPFHQLIRFVFPIFFAAYSIISDIPARRGNHLVREENGFAERMMCFGSHDIQPAMYIISENENLLERLKLLILNSPVLDGSPEDHNQDEAHAMLAKRRDHCAPNNKIMILVAKNWDQLMMETIGDIARLMMAHCPDGQGKLMIVKKDYDSSDRDTLQNLMLDVRQQWCQEWTFQFEKVRKLAESEARAEALKRIDLWTSPKMPNYSIVHFDDPELPTLIANNFDLKNGLVIKDSLARRPSLFSKPPALHWSHFPRETELQVMFKFTFPAGTMTEPLFRDMSNAAKQAFDWEYDYEWTGGIFLRQELSKISLYRASNRVVELAGRIDTDEYAAEMEDETQAEVPLKKVWPLLSRVLKAVIVDTLTYKTDGKLPYQMNIAFFGAQFFKDINYVDVNGPITARLLDSTQLLGALERTGNIKFGIGKRLVGVDLKQAFPGFQPHTLADIFAQSDLPVSSSRASSSPLITTPVTNIILDNNNEEDEFPTNSLNGINSINSDRSNNQSGLLGIQAKNRGRRVSFGAIRAIPTSTLGENAFLHRDSSLPPVNGTHSRSTESLEPHNEADGTANEASVSNFVDNLLKKTMDEVLVMD</sequence>
<protein>
    <submittedName>
        <fullName evidence="3">Uncharacterized protein</fullName>
    </submittedName>
</protein>
<dbReference type="Proteomes" id="UP000095284">
    <property type="component" value="Unplaced"/>
</dbReference>
<reference evidence="3" key="1">
    <citation type="submission" date="2016-11" db="UniProtKB">
        <authorList>
            <consortium name="WormBaseParasite"/>
        </authorList>
    </citation>
    <scope>IDENTIFICATION</scope>
</reference>
<proteinExistence type="predicted"/>
<feature type="compositionally biased region" description="Basic and acidic residues" evidence="1">
    <location>
        <begin position="550"/>
        <end position="561"/>
    </location>
</feature>
<feature type="region of interest" description="Disordered" evidence="1">
    <location>
        <begin position="534"/>
        <end position="568"/>
    </location>
</feature>
<evidence type="ECO:0000313" key="3">
    <source>
        <dbReference type="WBParaSite" id="BXY_0712200.1"/>
    </source>
</evidence>
<organism evidence="2 3">
    <name type="scientific">Bursaphelenchus xylophilus</name>
    <name type="common">Pinewood nematode worm</name>
    <name type="synonym">Aphelenchoides xylophilus</name>
    <dbReference type="NCBI Taxonomy" id="6326"/>
    <lineage>
        <taxon>Eukaryota</taxon>
        <taxon>Metazoa</taxon>
        <taxon>Ecdysozoa</taxon>
        <taxon>Nematoda</taxon>
        <taxon>Chromadorea</taxon>
        <taxon>Rhabditida</taxon>
        <taxon>Tylenchina</taxon>
        <taxon>Tylenchomorpha</taxon>
        <taxon>Aphelenchoidea</taxon>
        <taxon>Aphelenchoididae</taxon>
        <taxon>Bursaphelenchus</taxon>
    </lineage>
</organism>
<dbReference type="eggNOG" id="ENOG502S3Z2">
    <property type="taxonomic scope" value="Eukaryota"/>
</dbReference>
<dbReference type="AlphaFoldDB" id="A0A1I7S293"/>